<feature type="domain" description="Zinc finger PHD-type" evidence="4">
    <location>
        <begin position="2"/>
        <end position="52"/>
    </location>
</feature>
<sequence>MDCVKCRDTVTDGVVCSQCRRHLHYSCSGLQETTYRKMTSEKKDNWRCIDCRMSGNSPTLSDVLKELKNLRSCFDDLKADVGIVKTSVEEVTAQWREINSRMENMEGRLSSVERVTSNLESVRKELDVANGTIAELKRENNLREQYSRINNVEISGIPSHKSENLLSILGKIYSKVGLPLDLRDINRVHRVRRFEQDRNVPSRPPAIIVQFARQCSKDQLLAAIRSRRGISTVDVGLTGPATNIYFSDHLIPANKLLLKRARELKQQRGFAHLWVRDCKIFMRKSDSSKAIRISGDGDLSNIK</sequence>
<dbReference type="InterPro" id="IPR013083">
    <property type="entry name" value="Znf_RING/FYVE/PHD"/>
</dbReference>
<evidence type="ECO:0000313" key="5">
    <source>
        <dbReference type="EMBL" id="CAH1643860.1"/>
    </source>
</evidence>
<evidence type="ECO:0000313" key="6">
    <source>
        <dbReference type="Proteomes" id="UP001153321"/>
    </source>
</evidence>
<dbReference type="GO" id="GO:0008270">
    <property type="term" value="F:zinc ion binding"/>
    <property type="evidence" value="ECO:0007669"/>
    <property type="project" value="UniProtKB-KW"/>
</dbReference>
<dbReference type="AlphaFoldDB" id="A0A9P0IEU1"/>
<dbReference type="SMART" id="SM00249">
    <property type="entry name" value="PHD"/>
    <property type="match status" value="1"/>
</dbReference>
<evidence type="ECO:0000256" key="1">
    <source>
        <dbReference type="ARBA" id="ARBA00022723"/>
    </source>
</evidence>
<dbReference type="Pfam" id="PF25298">
    <property type="entry name" value="Baculo_FP_2nd"/>
    <property type="match status" value="1"/>
</dbReference>
<dbReference type="Proteomes" id="UP001153321">
    <property type="component" value="Chromosome 30"/>
</dbReference>
<dbReference type="Gene3D" id="3.30.70.1820">
    <property type="entry name" value="L1 transposable element, RRM domain"/>
    <property type="match status" value="1"/>
</dbReference>
<protein>
    <recommendedName>
        <fullName evidence="4">Zinc finger PHD-type domain-containing protein</fullName>
    </recommendedName>
</protein>
<organism evidence="5 6">
    <name type="scientific">Spodoptera littoralis</name>
    <name type="common">Egyptian cotton leafworm</name>
    <dbReference type="NCBI Taxonomy" id="7109"/>
    <lineage>
        <taxon>Eukaryota</taxon>
        <taxon>Metazoa</taxon>
        <taxon>Ecdysozoa</taxon>
        <taxon>Arthropoda</taxon>
        <taxon>Hexapoda</taxon>
        <taxon>Insecta</taxon>
        <taxon>Pterygota</taxon>
        <taxon>Neoptera</taxon>
        <taxon>Endopterygota</taxon>
        <taxon>Lepidoptera</taxon>
        <taxon>Glossata</taxon>
        <taxon>Ditrysia</taxon>
        <taxon>Noctuoidea</taxon>
        <taxon>Noctuidae</taxon>
        <taxon>Amphipyrinae</taxon>
        <taxon>Spodoptera</taxon>
    </lineage>
</organism>
<dbReference type="InterPro" id="IPR001965">
    <property type="entry name" value="Znf_PHD"/>
</dbReference>
<keyword evidence="2" id="KW-0863">Zinc-finger</keyword>
<name>A0A9P0IEU1_SPOLI</name>
<evidence type="ECO:0000259" key="4">
    <source>
        <dbReference type="SMART" id="SM00249"/>
    </source>
</evidence>
<reference evidence="5" key="1">
    <citation type="submission" date="2022-02" db="EMBL/GenBank/DDBJ databases">
        <authorList>
            <person name="King R."/>
        </authorList>
    </citation>
    <scope>NUCLEOTIDE SEQUENCE</scope>
</reference>
<dbReference type="EMBL" id="LR824561">
    <property type="protein sequence ID" value="CAH1643860.1"/>
    <property type="molecule type" value="Genomic_DNA"/>
</dbReference>
<gene>
    <name evidence="5" type="ORF">SPLIT_LOCUS9214</name>
</gene>
<dbReference type="SUPFAM" id="SSF57903">
    <property type="entry name" value="FYVE/PHD zinc finger"/>
    <property type="match status" value="1"/>
</dbReference>
<dbReference type="PANTHER" id="PTHR11505">
    <property type="entry name" value="L1 TRANSPOSABLE ELEMENT-RELATED"/>
    <property type="match status" value="1"/>
</dbReference>
<evidence type="ECO:0000256" key="3">
    <source>
        <dbReference type="ARBA" id="ARBA00022833"/>
    </source>
</evidence>
<evidence type="ECO:0000256" key="2">
    <source>
        <dbReference type="ARBA" id="ARBA00022771"/>
    </source>
</evidence>
<dbReference type="Gene3D" id="3.30.40.10">
    <property type="entry name" value="Zinc/RING finger domain, C3HC4 (zinc finger)"/>
    <property type="match status" value="1"/>
</dbReference>
<keyword evidence="6" id="KW-1185">Reference proteome</keyword>
<accession>A0A9P0IEU1</accession>
<dbReference type="InterPro" id="IPR057251">
    <property type="entry name" value="FP_C"/>
</dbReference>
<proteinExistence type="predicted"/>
<keyword evidence="1" id="KW-0479">Metal-binding</keyword>
<dbReference type="InterPro" id="IPR004244">
    <property type="entry name" value="Transposase_22"/>
</dbReference>
<keyword evidence="3" id="KW-0862">Zinc</keyword>
<dbReference type="InterPro" id="IPR011011">
    <property type="entry name" value="Znf_FYVE_PHD"/>
</dbReference>